<dbReference type="Proteomes" id="UP000242414">
    <property type="component" value="Unassembled WGS sequence"/>
</dbReference>
<accession>A0A1X0R6T2</accession>
<reference evidence="1" key="1">
    <citation type="journal article" date="2016" name="Proc. Natl. Acad. Sci. U.S.A.">
        <title>Lipid metabolic changes in an early divergent fungus govern the establishment of a mutualistic symbiosis with endobacteria.</title>
        <authorList>
            <person name="Lastovetsky O.A."/>
            <person name="Gaspar M.L."/>
            <person name="Mondo S.J."/>
            <person name="LaButti K.M."/>
            <person name="Sandor L."/>
            <person name="Grigoriev I.V."/>
            <person name="Henry S.A."/>
            <person name="Pawlowska T.E."/>
        </authorList>
    </citation>
    <scope>NUCLEOTIDE SEQUENCE [LARGE SCALE GENOMIC DNA]</scope>
    <source>
        <strain evidence="1">ATCC 52814</strain>
    </source>
</reference>
<dbReference type="AlphaFoldDB" id="A0A1X0R6T2"/>
<proteinExistence type="predicted"/>
<organism evidence="1">
    <name type="scientific">Rhizopus microsporus var. microsporus</name>
    <dbReference type="NCBI Taxonomy" id="86635"/>
    <lineage>
        <taxon>Eukaryota</taxon>
        <taxon>Fungi</taxon>
        <taxon>Fungi incertae sedis</taxon>
        <taxon>Mucoromycota</taxon>
        <taxon>Mucoromycotina</taxon>
        <taxon>Mucoromycetes</taxon>
        <taxon>Mucorales</taxon>
        <taxon>Mucorineae</taxon>
        <taxon>Rhizopodaceae</taxon>
        <taxon>Rhizopus</taxon>
    </lineage>
</organism>
<dbReference type="VEuPathDB" id="FungiDB:BCV72DRAFT_102322"/>
<evidence type="ECO:0000313" key="1">
    <source>
        <dbReference type="EMBL" id="ORE07733.1"/>
    </source>
</evidence>
<sequence length="109" mass="13043">MYSHINDQLSIQDIEYESAYFNDYDQEMVEAVNKTDYNDQQKEQEDQEQDDEYIIDERLLKLIVDVQSYLSEAPAADSPLLALQYKMYTYLKQRAMEVRMENNQDFATF</sequence>
<gene>
    <name evidence="1" type="ORF">BCV72DRAFT_102322</name>
</gene>
<dbReference type="EMBL" id="KV921899">
    <property type="protein sequence ID" value="ORE07733.1"/>
    <property type="molecule type" value="Genomic_DNA"/>
</dbReference>
<dbReference type="OrthoDB" id="2235387at2759"/>
<name>A0A1X0R6T2_RHIZD</name>
<protein>
    <submittedName>
        <fullName evidence="1">Uncharacterized protein</fullName>
    </submittedName>
</protein>